<keyword evidence="1 2" id="KW-0597">Phosphoprotein</keyword>
<dbReference type="PROSITE" id="PS50110">
    <property type="entry name" value="RESPONSE_REGULATORY"/>
    <property type="match status" value="1"/>
</dbReference>
<dbReference type="PANTHER" id="PTHR44591">
    <property type="entry name" value="STRESS RESPONSE REGULATOR PROTEIN 1"/>
    <property type="match status" value="1"/>
</dbReference>
<protein>
    <submittedName>
        <fullName evidence="4">DNA-binding NtrC family response regulator</fullName>
    </submittedName>
</protein>
<evidence type="ECO:0000313" key="5">
    <source>
        <dbReference type="Proteomes" id="UP000555448"/>
    </source>
</evidence>
<dbReference type="GO" id="GO:0000160">
    <property type="term" value="P:phosphorelay signal transduction system"/>
    <property type="evidence" value="ECO:0007669"/>
    <property type="project" value="InterPro"/>
</dbReference>
<comment type="caution">
    <text evidence="4">The sequence shown here is derived from an EMBL/GenBank/DDBJ whole genome shotgun (WGS) entry which is preliminary data.</text>
</comment>
<feature type="modified residue" description="4-aspartylphosphate" evidence="2">
    <location>
        <position position="48"/>
    </location>
</feature>
<dbReference type="SUPFAM" id="SSF52172">
    <property type="entry name" value="CheY-like"/>
    <property type="match status" value="1"/>
</dbReference>
<dbReference type="GO" id="GO:0003677">
    <property type="term" value="F:DNA binding"/>
    <property type="evidence" value="ECO:0007669"/>
    <property type="project" value="UniProtKB-KW"/>
</dbReference>
<dbReference type="AlphaFoldDB" id="A0A7W7K868"/>
<proteinExistence type="predicted"/>
<reference evidence="4 5" key="1">
    <citation type="submission" date="2020-08" db="EMBL/GenBank/DDBJ databases">
        <title>Functional genomics of gut bacteria from endangered species of beetles.</title>
        <authorList>
            <person name="Carlos-Shanley C."/>
        </authorList>
    </citation>
    <scope>NUCLEOTIDE SEQUENCE [LARGE SCALE GENOMIC DNA]</scope>
    <source>
        <strain evidence="4 5">S00245</strain>
    </source>
</reference>
<sequence length="112" mass="12590">MVEDEPMIRAIGIDALEEAGYEVIEAKDADEAVRILEMLGEVHVLFTDIRMPGSMNGLELAKLVHERWPAMKILVTSGDTWPTSTQIPDEGHFLAKPYRLDTLQNEVTSLLR</sequence>
<dbReference type="PANTHER" id="PTHR44591:SF21">
    <property type="entry name" value="TWO-COMPONENT RESPONSE REGULATOR"/>
    <property type="match status" value="1"/>
</dbReference>
<dbReference type="Pfam" id="PF00072">
    <property type="entry name" value="Response_reg"/>
    <property type="match status" value="1"/>
</dbReference>
<dbReference type="Proteomes" id="UP000555448">
    <property type="component" value="Unassembled WGS sequence"/>
</dbReference>
<keyword evidence="5" id="KW-1185">Reference proteome</keyword>
<evidence type="ECO:0000256" key="1">
    <source>
        <dbReference type="ARBA" id="ARBA00022553"/>
    </source>
</evidence>
<keyword evidence="4" id="KW-0238">DNA-binding</keyword>
<feature type="domain" description="Response regulatory" evidence="3">
    <location>
        <begin position="1"/>
        <end position="111"/>
    </location>
</feature>
<evidence type="ECO:0000313" key="4">
    <source>
        <dbReference type="EMBL" id="MBB4857353.1"/>
    </source>
</evidence>
<dbReference type="RefSeq" id="WP_221419803.1">
    <property type="nucleotide sequence ID" value="NZ_JACHLR010000002.1"/>
</dbReference>
<gene>
    <name evidence="4" type="ORF">HNO88_000660</name>
</gene>
<dbReference type="EMBL" id="JACHLR010000002">
    <property type="protein sequence ID" value="MBB4857353.1"/>
    <property type="molecule type" value="Genomic_DNA"/>
</dbReference>
<dbReference type="InterPro" id="IPR050595">
    <property type="entry name" value="Bact_response_regulator"/>
</dbReference>
<dbReference type="SMART" id="SM00448">
    <property type="entry name" value="REC"/>
    <property type="match status" value="1"/>
</dbReference>
<dbReference type="InterPro" id="IPR001789">
    <property type="entry name" value="Sig_transdc_resp-reg_receiver"/>
</dbReference>
<name>A0A7W7K868_9SPHN</name>
<evidence type="ECO:0000256" key="2">
    <source>
        <dbReference type="PROSITE-ProRule" id="PRU00169"/>
    </source>
</evidence>
<organism evidence="4 5">
    <name type="scientific">Novosphingobium chloroacetimidivorans</name>
    <dbReference type="NCBI Taxonomy" id="1428314"/>
    <lineage>
        <taxon>Bacteria</taxon>
        <taxon>Pseudomonadati</taxon>
        <taxon>Pseudomonadota</taxon>
        <taxon>Alphaproteobacteria</taxon>
        <taxon>Sphingomonadales</taxon>
        <taxon>Sphingomonadaceae</taxon>
        <taxon>Novosphingobium</taxon>
    </lineage>
</organism>
<accession>A0A7W7K868</accession>
<dbReference type="Gene3D" id="3.40.50.2300">
    <property type="match status" value="1"/>
</dbReference>
<dbReference type="InterPro" id="IPR011006">
    <property type="entry name" value="CheY-like_superfamily"/>
</dbReference>
<evidence type="ECO:0000259" key="3">
    <source>
        <dbReference type="PROSITE" id="PS50110"/>
    </source>
</evidence>